<evidence type="ECO:0000256" key="1">
    <source>
        <dbReference type="ARBA" id="ARBA00006271"/>
    </source>
</evidence>
<dbReference type="Pfam" id="PF05192">
    <property type="entry name" value="MutS_III"/>
    <property type="match status" value="1"/>
</dbReference>
<dbReference type="GO" id="GO:0005524">
    <property type="term" value="F:ATP binding"/>
    <property type="evidence" value="ECO:0007669"/>
    <property type="project" value="UniProtKB-KW"/>
</dbReference>
<evidence type="ECO:0000256" key="3">
    <source>
        <dbReference type="ARBA" id="ARBA00022840"/>
    </source>
</evidence>
<evidence type="ECO:0000256" key="6">
    <source>
        <dbReference type="PIRNR" id="PIRNR005813"/>
    </source>
</evidence>
<dbReference type="Pfam" id="PF05190">
    <property type="entry name" value="MutS_IV"/>
    <property type="match status" value="1"/>
</dbReference>
<evidence type="ECO:0000313" key="10">
    <source>
        <dbReference type="Proteomes" id="UP000264840"/>
    </source>
</evidence>
<accession>A0A3Q2W134</accession>
<evidence type="ECO:0000256" key="5">
    <source>
        <dbReference type="ARBA" id="ARBA00023254"/>
    </source>
</evidence>
<dbReference type="FunFam" id="3.30.420.110:FF:000003">
    <property type="entry name" value="mutS protein homolog 4"/>
    <property type="match status" value="1"/>
</dbReference>
<dbReference type="Gene3D" id="1.10.1420.10">
    <property type="match status" value="2"/>
</dbReference>
<dbReference type="InterPro" id="IPR007860">
    <property type="entry name" value="DNA_mmatch_repair_MutS_con_dom"/>
</dbReference>
<dbReference type="GO" id="GO:0007131">
    <property type="term" value="P:reciprocal meiotic recombination"/>
    <property type="evidence" value="ECO:0007669"/>
    <property type="project" value="TreeGrafter"/>
</dbReference>
<dbReference type="InterPro" id="IPR036678">
    <property type="entry name" value="MutS_con_dom_sf"/>
</dbReference>
<dbReference type="SMART" id="SM00534">
    <property type="entry name" value="MUTSac"/>
    <property type="match status" value="1"/>
</dbReference>
<dbReference type="GO" id="GO:0006298">
    <property type="term" value="P:mismatch repair"/>
    <property type="evidence" value="ECO:0007669"/>
    <property type="project" value="UniProtKB-UniRule"/>
</dbReference>
<evidence type="ECO:0000313" key="9">
    <source>
        <dbReference type="Ensembl" id="ENSHBUP00000018075.1"/>
    </source>
</evidence>
<dbReference type="GO" id="GO:0140664">
    <property type="term" value="F:ATP-dependent DNA damage sensor activity"/>
    <property type="evidence" value="ECO:0007669"/>
    <property type="project" value="InterPro"/>
</dbReference>
<keyword evidence="4 6" id="KW-0238">DNA-binding</keyword>
<dbReference type="InterPro" id="IPR000432">
    <property type="entry name" value="DNA_mismatch_repair_MutS_C"/>
</dbReference>
<dbReference type="PIRSF" id="PIRSF005813">
    <property type="entry name" value="MSH2"/>
    <property type="match status" value="1"/>
</dbReference>
<dbReference type="PANTHER" id="PTHR11361">
    <property type="entry name" value="DNA MISMATCH REPAIR PROTEIN MUTS FAMILY MEMBER"/>
    <property type="match status" value="1"/>
</dbReference>
<dbReference type="InterPro" id="IPR007696">
    <property type="entry name" value="DNA_mismatch_repair_MutS_core"/>
</dbReference>
<dbReference type="InterPro" id="IPR007861">
    <property type="entry name" value="DNA_mismatch_repair_MutS_clamp"/>
</dbReference>
<dbReference type="Pfam" id="PF00488">
    <property type="entry name" value="MutS_V"/>
    <property type="match status" value="1"/>
</dbReference>
<dbReference type="GO" id="GO:0032301">
    <property type="term" value="C:MutSalpha complex"/>
    <property type="evidence" value="ECO:0007669"/>
    <property type="project" value="UniProtKB-UniRule"/>
</dbReference>
<reference evidence="9" key="1">
    <citation type="submission" date="2025-08" db="UniProtKB">
        <authorList>
            <consortium name="Ensembl"/>
        </authorList>
    </citation>
    <scope>IDENTIFICATION</scope>
</reference>
<dbReference type="Proteomes" id="UP000264840">
    <property type="component" value="Unplaced"/>
</dbReference>
<dbReference type="InterPro" id="IPR011184">
    <property type="entry name" value="DNA_mismatch_repair_Msh2"/>
</dbReference>
<dbReference type="SUPFAM" id="SSF48334">
    <property type="entry name" value="DNA repair protein MutS, domain III"/>
    <property type="match status" value="1"/>
</dbReference>
<keyword evidence="6" id="KW-0234">DNA repair</keyword>
<dbReference type="OMA" id="KMTMLYK"/>
<comment type="similarity">
    <text evidence="1 6">Belongs to the DNA mismatch repair MutS family.</text>
</comment>
<dbReference type="SMART" id="SM00533">
    <property type="entry name" value="MUTSd"/>
    <property type="match status" value="1"/>
</dbReference>
<dbReference type="PANTHER" id="PTHR11361:SF21">
    <property type="entry name" value="MUTS PROTEIN HOMOLOG 4"/>
    <property type="match status" value="1"/>
</dbReference>
<dbReference type="GeneTree" id="ENSGT00550000074897"/>
<dbReference type="SUPFAM" id="SSF52540">
    <property type="entry name" value="P-loop containing nucleoside triphosphate hydrolases"/>
    <property type="match status" value="1"/>
</dbReference>
<dbReference type="Gene3D" id="3.30.420.110">
    <property type="entry name" value="MutS, connector domain"/>
    <property type="match status" value="1"/>
</dbReference>
<sequence length="883" mass="98095">MFASSTEEVTDGYASACEQSWGTVPKDKSGLNETSSCVTAASSASSKQSLNEGSTSSRHGPSSGTASGDVLTLASFILGGGETFYAGTSCSSGSTNAGASVVVVVVEGRGLARGEIGMASLDLKCPELVLSQFADTGTYAKVITKIHILVPVEILMPDTASEKGKGTKLFNLITENFPGVPFTPVQRKYFNEKKGLEYIQQLCAPEFSTVVMEVQAKYYCLAAAAALLKYLEFLQNSVYVAKSLKVSFKGSEQTAMIDSASASNLELVVNNRNYRSDHTLFGVLNHTKTPGGARRLRSNILEPLVDVETINTRLDTIQELLEDEELFFGLKNAISHFLDIDQLLSVLVQIPKKETVLAEAKIAHIIQLKYTLDLVPRLRVCMLLKNRNTALLKAYRTTLEDNRLFDMILEQIKTVINYDTTYIKDSFKMRTQKCYAVRPNINKFLDIARKAYTEIVDDIAGLVNQLGEKYGLPMRTSFSTARGFFIQLKLEGLTLPEGKLPSEFIKVTKHKNNYGFTTADLMKKNSRCEEALREIFHISYVVICQLLRTIHEHIHCLYKLSDALSMLDMLLSLANACTISDYVRPEFTDTLAIKQGRHPILERIGRQQPVSNNSYISEGSNFVIITGPNMSGKSTYLKQVALCQIMAQIGSFVPAEYACFRIADQIFTRIGVDDDFETNSSTFMLEMKEISYIIHNASDKSLIIIDELGRGTSAEEGIGICHSVCEFLLGLKAFTLFATHFLELCQLESLYPNVENQHMQIQHTRSGDTGAESVVYTYLLNRGSSEERHYGLRAAEMTALPSSVIQEAKTIASKVSQQFLARHHTDPETQRQRAVYHLSTRLLQTARNSRLDPDSLRMYLKGLKKQYEAELQTAGQAVDAEEQ</sequence>
<dbReference type="Gene3D" id="3.40.50.300">
    <property type="entry name" value="P-loop containing nucleotide triphosphate hydrolases"/>
    <property type="match status" value="1"/>
</dbReference>
<keyword evidence="2" id="KW-0547">Nucleotide-binding</keyword>
<keyword evidence="6" id="KW-0539">Nucleus</keyword>
<organism evidence="9 10">
    <name type="scientific">Haplochromis burtoni</name>
    <name type="common">Burton's mouthbrooder</name>
    <name type="synonym">Chromis burtoni</name>
    <dbReference type="NCBI Taxonomy" id="8153"/>
    <lineage>
        <taxon>Eukaryota</taxon>
        <taxon>Metazoa</taxon>
        <taxon>Chordata</taxon>
        <taxon>Craniata</taxon>
        <taxon>Vertebrata</taxon>
        <taxon>Euteleostomi</taxon>
        <taxon>Actinopterygii</taxon>
        <taxon>Neopterygii</taxon>
        <taxon>Teleostei</taxon>
        <taxon>Neoteleostei</taxon>
        <taxon>Acanthomorphata</taxon>
        <taxon>Ovalentaria</taxon>
        <taxon>Cichlomorphae</taxon>
        <taxon>Cichliformes</taxon>
        <taxon>Cichlidae</taxon>
        <taxon>African cichlids</taxon>
        <taxon>Pseudocrenilabrinae</taxon>
        <taxon>Haplochromini</taxon>
        <taxon>Haplochromis</taxon>
    </lineage>
</organism>
<dbReference type="Pfam" id="PF05188">
    <property type="entry name" value="MutS_II"/>
    <property type="match status" value="1"/>
</dbReference>
<dbReference type="SUPFAM" id="SSF53150">
    <property type="entry name" value="DNA repair protein MutS, domain II"/>
    <property type="match status" value="1"/>
</dbReference>
<dbReference type="InterPro" id="IPR045076">
    <property type="entry name" value="MutS"/>
</dbReference>
<dbReference type="GO" id="GO:0030983">
    <property type="term" value="F:mismatched DNA binding"/>
    <property type="evidence" value="ECO:0007669"/>
    <property type="project" value="InterPro"/>
</dbReference>
<feature type="domain" description="DNA mismatch repair proteins mutS family" evidence="8">
    <location>
        <begin position="701"/>
        <end position="717"/>
    </location>
</feature>
<dbReference type="Ensembl" id="ENSHBUT00000027013.1">
    <property type="protein sequence ID" value="ENSHBUP00000018075.1"/>
    <property type="gene ID" value="ENSHBUG00000020234.1"/>
</dbReference>
<protein>
    <recommendedName>
        <fullName evidence="6">DNA mismatch repair protein</fullName>
    </recommendedName>
</protein>
<evidence type="ECO:0000259" key="8">
    <source>
        <dbReference type="PROSITE" id="PS00486"/>
    </source>
</evidence>
<keyword evidence="5" id="KW-0469">Meiosis</keyword>
<keyword evidence="3" id="KW-0067">ATP-binding</keyword>
<name>A0A3Q2W134_HAPBU</name>
<keyword evidence="6" id="KW-0227">DNA damage</keyword>
<evidence type="ECO:0000256" key="2">
    <source>
        <dbReference type="ARBA" id="ARBA00022741"/>
    </source>
</evidence>
<keyword evidence="10" id="KW-1185">Reference proteome</keyword>
<feature type="compositionally biased region" description="Low complexity" evidence="7">
    <location>
        <begin position="34"/>
        <end position="46"/>
    </location>
</feature>
<evidence type="ECO:0000256" key="4">
    <source>
        <dbReference type="ARBA" id="ARBA00023125"/>
    </source>
</evidence>
<comment type="function">
    <text evidence="6">Component of the post-replicative DNA mismatch repair system (MMR).</text>
</comment>
<comment type="subcellular location">
    <subcellularLocation>
        <location evidence="6">Nucleus</location>
    </subcellularLocation>
</comment>
<dbReference type="FunFam" id="1.10.1420.10:FF:000013">
    <property type="entry name" value="mutS protein homolog 4"/>
    <property type="match status" value="1"/>
</dbReference>
<dbReference type="InterPro" id="IPR027417">
    <property type="entry name" value="P-loop_NTPase"/>
</dbReference>
<dbReference type="PROSITE" id="PS00486">
    <property type="entry name" value="DNA_MISMATCH_REPAIR_2"/>
    <property type="match status" value="1"/>
</dbReference>
<dbReference type="AlphaFoldDB" id="A0A3Q2W134"/>
<evidence type="ECO:0000256" key="7">
    <source>
        <dbReference type="SAM" id="MobiDB-lite"/>
    </source>
</evidence>
<dbReference type="FunFam" id="3.40.50.300:FF:000870">
    <property type="entry name" value="MutS protein homolog 4"/>
    <property type="match status" value="1"/>
</dbReference>
<feature type="region of interest" description="Disordered" evidence="7">
    <location>
        <begin position="1"/>
        <end position="66"/>
    </location>
</feature>
<proteinExistence type="inferred from homology"/>
<feature type="compositionally biased region" description="Polar residues" evidence="7">
    <location>
        <begin position="47"/>
        <end position="66"/>
    </location>
</feature>
<reference evidence="9" key="2">
    <citation type="submission" date="2025-09" db="UniProtKB">
        <authorList>
            <consortium name="Ensembl"/>
        </authorList>
    </citation>
    <scope>IDENTIFICATION</scope>
</reference>
<dbReference type="InterPro" id="IPR036187">
    <property type="entry name" value="DNA_mismatch_repair_MutS_sf"/>
</dbReference>